<dbReference type="KEGG" id="mflu:HZU40_24590"/>
<dbReference type="EMBL" id="CP059894">
    <property type="protein sequence ID" value="QNJ91356.1"/>
    <property type="molecule type" value="Genomic_DNA"/>
</dbReference>
<evidence type="ECO:0000313" key="2">
    <source>
        <dbReference type="EMBL" id="QNJ91356.1"/>
    </source>
</evidence>
<name>A0A7G8PAJ0_9MYCO</name>
<proteinExistence type="predicted"/>
<gene>
    <name evidence="2" type="ORF">HZU40_24590</name>
</gene>
<organism evidence="2 3">
    <name type="scientific">Mycolicibacterium fluoranthenivorans</name>
    <dbReference type="NCBI Taxonomy" id="258505"/>
    <lineage>
        <taxon>Bacteria</taxon>
        <taxon>Bacillati</taxon>
        <taxon>Actinomycetota</taxon>
        <taxon>Actinomycetes</taxon>
        <taxon>Mycobacteriales</taxon>
        <taxon>Mycobacteriaceae</taxon>
        <taxon>Mycolicibacterium</taxon>
    </lineage>
</organism>
<feature type="transmembrane region" description="Helical" evidence="1">
    <location>
        <begin position="6"/>
        <end position="26"/>
    </location>
</feature>
<reference evidence="2 3" key="1">
    <citation type="submission" date="2020-07" db="EMBL/GenBank/DDBJ databases">
        <title>Draft genome sequence of four isobutane-metabolizing strains capable of cometabolically degrading diverse ether contaminants.</title>
        <authorList>
            <person name="Chen W."/>
            <person name="Faulkner N."/>
            <person name="Smith C."/>
            <person name="Hyman M."/>
        </authorList>
    </citation>
    <scope>NUCLEOTIDE SEQUENCE [LARGE SCALE GENOMIC DNA]</scope>
    <source>
        <strain evidence="2 3">2A</strain>
    </source>
</reference>
<dbReference type="AlphaFoldDB" id="A0A7G8PAJ0"/>
<accession>A0A7G8PAJ0</accession>
<protein>
    <submittedName>
        <fullName evidence="2">Uncharacterized protein</fullName>
    </submittedName>
</protein>
<keyword evidence="1" id="KW-0812">Transmembrane</keyword>
<keyword evidence="1" id="KW-0472">Membrane</keyword>
<evidence type="ECO:0000313" key="3">
    <source>
        <dbReference type="Proteomes" id="UP000515498"/>
    </source>
</evidence>
<sequence length="193" mass="21497">MSSSDVVAVVIAGLGILGTLGGTLLAQRGEARRADRAQLDALRKERREIVRAHYQEILQFVAEIRTFVLEMRSRLVELEEWSARASSDAREVEDLEARAHMLRTRCIKELPAVQALASTSAPDDVVVVFDEIARIWPEVVAGMSVALHFKVGGRRQKSDTESEVGRIDHFLGLLGQARELLRTDLLPDDEGKR</sequence>
<keyword evidence="1" id="KW-1133">Transmembrane helix</keyword>
<dbReference type="RefSeq" id="WP_187096112.1">
    <property type="nucleotide sequence ID" value="NZ_CP059894.1"/>
</dbReference>
<dbReference type="Proteomes" id="UP000515498">
    <property type="component" value="Chromosome"/>
</dbReference>
<evidence type="ECO:0000256" key="1">
    <source>
        <dbReference type="SAM" id="Phobius"/>
    </source>
</evidence>